<organism evidence="2 3">
    <name type="scientific">Furculomyces boomerangus</name>
    <dbReference type="NCBI Taxonomy" id="61424"/>
    <lineage>
        <taxon>Eukaryota</taxon>
        <taxon>Fungi</taxon>
        <taxon>Fungi incertae sedis</taxon>
        <taxon>Zoopagomycota</taxon>
        <taxon>Kickxellomycotina</taxon>
        <taxon>Harpellomycetes</taxon>
        <taxon>Harpellales</taxon>
        <taxon>Harpellaceae</taxon>
        <taxon>Furculomyces</taxon>
    </lineage>
</organism>
<keyword evidence="1" id="KW-0645">Protease</keyword>
<dbReference type="AlphaFoldDB" id="A0A2T9Y760"/>
<dbReference type="PROSITE" id="PS00141">
    <property type="entry name" value="ASP_PROTEASE"/>
    <property type="match status" value="1"/>
</dbReference>
<keyword evidence="3" id="KW-1185">Reference proteome</keyword>
<dbReference type="GO" id="GO:0004190">
    <property type="term" value="F:aspartic-type endopeptidase activity"/>
    <property type="evidence" value="ECO:0007669"/>
    <property type="project" value="UniProtKB-KW"/>
</dbReference>
<evidence type="ECO:0000313" key="2">
    <source>
        <dbReference type="EMBL" id="PVU88190.1"/>
    </source>
</evidence>
<name>A0A2T9Y760_9FUNG</name>
<comment type="caution">
    <text evidence="2">The sequence shown here is derived from an EMBL/GenBank/DDBJ whole genome shotgun (WGS) entry which is preliminary data.</text>
</comment>
<keyword evidence="1" id="KW-0378">Hydrolase</keyword>
<dbReference type="Pfam" id="PF13975">
    <property type="entry name" value="gag-asp_proteas"/>
    <property type="match status" value="1"/>
</dbReference>
<dbReference type="OrthoDB" id="5596707at2759"/>
<accession>A0A2T9Y760</accession>
<dbReference type="Gene3D" id="2.40.70.10">
    <property type="entry name" value="Acid Proteases"/>
    <property type="match status" value="1"/>
</dbReference>
<sequence length="246" mass="28187">MANPHTIDMRREKDTRTGIKFIKYFNTINLHRNEDINFSIPGFIYNKKANILLDTGSSITSISKELATKLNLKIKKYKKISLRMGGNSKGATSNLITTVPLKLGNITYYTTFRIMDDQPYEVILGANFIVAANIKYNPRHQTIEIDDSIFTIKSNKNKSNSLQAFISVEREKSNEISKEISVILSGVREMFEGTAGVIDTEYPHRLRLSTRQPVKSRMRRYSPKETAILDQHIEELYKMGYARPSK</sequence>
<proteinExistence type="predicted"/>
<reference evidence="2 3" key="1">
    <citation type="journal article" date="2018" name="MBio">
        <title>Comparative Genomics Reveals the Core Gene Toolbox for the Fungus-Insect Symbiosis.</title>
        <authorList>
            <person name="Wang Y."/>
            <person name="Stata M."/>
            <person name="Wang W."/>
            <person name="Stajich J.E."/>
            <person name="White M.M."/>
            <person name="Moncalvo J.M."/>
        </authorList>
    </citation>
    <scope>NUCLEOTIDE SEQUENCE [LARGE SCALE GENOMIC DNA]</scope>
    <source>
        <strain evidence="2 3">AUS-77-4</strain>
    </source>
</reference>
<protein>
    <recommendedName>
        <fullName evidence="4">Peptidase A2 domain-containing protein</fullName>
    </recommendedName>
</protein>
<evidence type="ECO:0000313" key="3">
    <source>
        <dbReference type="Proteomes" id="UP000245699"/>
    </source>
</evidence>
<keyword evidence="1" id="KW-0064">Aspartyl protease</keyword>
<dbReference type="SUPFAM" id="SSF50630">
    <property type="entry name" value="Acid proteases"/>
    <property type="match status" value="1"/>
</dbReference>
<evidence type="ECO:0000256" key="1">
    <source>
        <dbReference type="ARBA" id="ARBA00022750"/>
    </source>
</evidence>
<evidence type="ECO:0008006" key="4">
    <source>
        <dbReference type="Google" id="ProtNLM"/>
    </source>
</evidence>
<dbReference type="STRING" id="61424.A0A2T9Y760"/>
<dbReference type="InterPro" id="IPR001969">
    <property type="entry name" value="Aspartic_peptidase_AS"/>
</dbReference>
<gene>
    <name evidence="2" type="ORF">BB559_005692</name>
</gene>
<dbReference type="EMBL" id="MBFT01000648">
    <property type="protein sequence ID" value="PVU88190.1"/>
    <property type="molecule type" value="Genomic_DNA"/>
</dbReference>
<dbReference type="InterPro" id="IPR021109">
    <property type="entry name" value="Peptidase_aspartic_dom_sf"/>
</dbReference>
<dbReference type="CDD" id="cd00303">
    <property type="entry name" value="retropepsin_like"/>
    <property type="match status" value="1"/>
</dbReference>
<dbReference type="Proteomes" id="UP000245699">
    <property type="component" value="Unassembled WGS sequence"/>
</dbReference>
<feature type="non-terminal residue" evidence="2">
    <location>
        <position position="246"/>
    </location>
</feature>
<dbReference type="GO" id="GO:0006508">
    <property type="term" value="P:proteolysis"/>
    <property type="evidence" value="ECO:0007669"/>
    <property type="project" value="InterPro"/>
</dbReference>